<proteinExistence type="predicted"/>
<dbReference type="GeneID" id="74301772"/>
<protein>
    <submittedName>
        <fullName evidence="2">Uncharacterized protein</fullName>
    </submittedName>
</protein>
<name>A0A5N5UQL9_MYCPH</name>
<evidence type="ECO:0000313" key="2">
    <source>
        <dbReference type="EMBL" id="KAB7751891.1"/>
    </source>
</evidence>
<organism evidence="2 3">
    <name type="scientific">Mycolicibacterium phlei DSM 43239 = CCUG 21000</name>
    <dbReference type="NCBI Taxonomy" id="1226750"/>
    <lineage>
        <taxon>Bacteria</taxon>
        <taxon>Bacillati</taxon>
        <taxon>Actinomycetota</taxon>
        <taxon>Actinomycetes</taxon>
        <taxon>Mycobacteriales</taxon>
        <taxon>Mycobacteriaceae</taxon>
        <taxon>Mycolicibacterium</taxon>
    </lineage>
</organism>
<reference evidence="2 3" key="1">
    <citation type="submission" date="2012-10" db="EMBL/GenBank/DDBJ databases">
        <title>The draft sequence of the Mycobacterium pheli genome.</title>
        <authorList>
            <person name="Pettersson B.M.F."/>
            <person name="Das S."/>
            <person name="Dasgupta S."/>
            <person name="Bhattacharya A."/>
            <person name="Kirsebom L.A."/>
        </authorList>
    </citation>
    <scope>NUCLEOTIDE SEQUENCE [LARGE SCALE GENOMIC DNA]</scope>
    <source>
        <strain evidence="2 3">CCUG 21000</strain>
    </source>
</reference>
<accession>A0A5N5UQL9</accession>
<gene>
    <name evidence="2" type="ORF">MPHL21000_24180</name>
</gene>
<sequence length="496" mass="52637">MSTLRAILELQGSLDRAVIETRDPRVAEIVDRFFPGSAANAGWYSELKAFLFPDGVPAGPDSGGQAPTGPDPVHALQELFSDAPDTGGAAGIAPTPSAPPLTAPEASRLMYALGAVVHLTRNAPADVELPFADPTAPQPRIQGLTDSAPGGSPVDRLLELVAPERGGGFPTLDATHTAAPTGADLGELFATRLTGWQDWPTVTESLAGGAFLRSDIAAVPLCVPSVITVDGIESVVVDTEFTSTEVSLNQLKAVVDPNNWDDNYPDFFRSMDYRGLRPDSWRRVLETVGLAGSRQLVTKLKYLKTTVSPTEARLDYDLCDPAPDPEGDGVITVDRGFINMWAPQGDPTVPPVTVRTRKVAHITGLRPYTMARFVCIFGYGNAAVEMLCGNACKDPLPPGLRPWEDPADEQPSAGATTMAAASKPHPQNSVASTTITMLAQCFEEVTASQFDLADKWMSGKLTLDELAKHSADVTARIAGEPFRIMAAIAKGKGPGK</sequence>
<dbReference type="Proteomes" id="UP000325690">
    <property type="component" value="Unassembled WGS sequence"/>
</dbReference>
<dbReference type="RefSeq" id="WP_061481925.1">
    <property type="nucleotide sequence ID" value="NZ_ANBO01000045.1"/>
</dbReference>
<evidence type="ECO:0000256" key="1">
    <source>
        <dbReference type="SAM" id="MobiDB-lite"/>
    </source>
</evidence>
<evidence type="ECO:0000313" key="3">
    <source>
        <dbReference type="Proteomes" id="UP000325690"/>
    </source>
</evidence>
<dbReference type="EMBL" id="ANBP01000054">
    <property type="protein sequence ID" value="KAB7751891.1"/>
    <property type="molecule type" value="Genomic_DNA"/>
</dbReference>
<dbReference type="AlphaFoldDB" id="A0A5N5UQL9"/>
<keyword evidence="3" id="KW-1185">Reference proteome</keyword>
<comment type="caution">
    <text evidence="2">The sequence shown here is derived from an EMBL/GenBank/DDBJ whole genome shotgun (WGS) entry which is preliminary data.</text>
</comment>
<feature type="region of interest" description="Disordered" evidence="1">
    <location>
        <begin position="399"/>
        <end position="427"/>
    </location>
</feature>